<proteinExistence type="predicted"/>
<reference evidence="1" key="1">
    <citation type="submission" date="2014-09" db="EMBL/GenBank/DDBJ databases">
        <authorList>
            <person name="Magalhaes I.L.F."/>
            <person name="Oliveira U."/>
            <person name="Santos F.R."/>
            <person name="Vidigal T.H.D.A."/>
            <person name="Brescovit A.D."/>
            <person name="Santos A.J."/>
        </authorList>
    </citation>
    <scope>NUCLEOTIDE SEQUENCE</scope>
    <source>
        <tissue evidence="1">Shoot tissue taken approximately 20 cm above the soil surface</tissue>
    </source>
</reference>
<name>A0A0A9F6C3_ARUDO</name>
<evidence type="ECO:0000313" key="1">
    <source>
        <dbReference type="EMBL" id="JAE03833.1"/>
    </source>
</evidence>
<dbReference type="AlphaFoldDB" id="A0A0A9F6C3"/>
<protein>
    <submittedName>
        <fullName evidence="1">Uncharacterized protein</fullName>
    </submittedName>
</protein>
<accession>A0A0A9F6C3</accession>
<sequence length="51" mass="6054">MCGSKRNRGSRWFLPSLYHHFFFFPLQKVNLYPLTNCFASGVCVHFGWRSL</sequence>
<reference evidence="1" key="2">
    <citation type="journal article" date="2015" name="Data Brief">
        <title>Shoot transcriptome of the giant reed, Arundo donax.</title>
        <authorList>
            <person name="Barrero R.A."/>
            <person name="Guerrero F.D."/>
            <person name="Moolhuijzen P."/>
            <person name="Goolsby J.A."/>
            <person name="Tidwell J."/>
            <person name="Bellgard S.E."/>
            <person name="Bellgard M.I."/>
        </authorList>
    </citation>
    <scope>NUCLEOTIDE SEQUENCE</scope>
    <source>
        <tissue evidence="1">Shoot tissue taken approximately 20 cm above the soil surface</tissue>
    </source>
</reference>
<organism evidence="1">
    <name type="scientific">Arundo donax</name>
    <name type="common">Giant reed</name>
    <name type="synonym">Donax arundinaceus</name>
    <dbReference type="NCBI Taxonomy" id="35708"/>
    <lineage>
        <taxon>Eukaryota</taxon>
        <taxon>Viridiplantae</taxon>
        <taxon>Streptophyta</taxon>
        <taxon>Embryophyta</taxon>
        <taxon>Tracheophyta</taxon>
        <taxon>Spermatophyta</taxon>
        <taxon>Magnoliopsida</taxon>
        <taxon>Liliopsida</taxon>
        <taxon>Poales</taxon>
        <taxon>Poaceae</taxon>
        <taxon>PACMAD clade</taxon>
        <taxon>Arundinoideae</taxon>
        <taxon>Arundineae</taxon>
        <taxon>Arundo</taxon>
    </lineage>
</organism>
<dbReference type="EMBL" id="GBRH01194063">
    <property type="protein sequence ID" value="JAE03833.1"/>
    <property type="molecule type" value="Transcribed_RNA"/>
</dbReference>